<name>A0A6J5YCZ5_9ZZZZ</name>
<keyword evidence="2" id="KW-0472">Membrane</keyword>
<feature type="region of interest" description="Disordered" evidence="1">
    <location>
        <begin position="64"/>
        <end position="88"/>
    </location>
</feature>
<sequence length="203" mass="22417">MEKSTGPFRVPGRDSWAARFGERIQHLQLYRTAVRRPECEHSVTSAVIGLSVRSESGNLLVMASTPRSGKLTSSRSSSRPAASSGSAASNVDPAFAAEWNALDKPTRRQIRRLVRIGRQQENAEDARLAVGFARFQRTRPWYRFFYLWLIPLVIAGVVAGFALHPILIGVVIAVAGNAFLVRRGFTKADWLNEPLLSGDADLK</sequence>
<evidence type="ECO:0000256" key="1">
    <source>
        <dbReference type="SAM" id="MobiDB-lite"/>
    </source>
</evidence>
<gene>
    <name evidence="3" type="ORF">UFOPK1392_01858</name>
</gene>
<feature type="transmembrane region" description="Helical" evidence="2">
    <location>
        <begin position="144"/>
        <end position="175"/>
    </location>
</feature>
<dbReference type="EMBL" id="CAEMXZ010000102">
    <property type="protein sequence ID" value="CAB4324094.1"/>
    <property type="molecule type" value="Genomic_DNA"/>
</dbReference>
<accession>A0A6J5YCZ5</accession>
<proteinExistence type="predicted"/>
<evidence type="ECO:0000313" key="3">
    <source>
        <dbReference type="EMBL" id="CAB4324094.1"/>
    </source>
</evidence>
<organism evidence="3">
    <name type="scientific">freshwater metagenome</name>
    <dbReference type="NCBI Taxonomy" id="449393"/>
    <lineage>
        <taxon>unclassified sequences</taxon>
        <taxon>metagenomes</taxon>
        <taxon>ecological metagenomes</taxon>
    </lineage>
</organism>
<protein>
    <submittedName>
        <fullName evidence="3">Unannotated protein</fullName>
    </submittedName>
</protein>
<keyword evidence="2" id="KW-0812">Transmembrane</keyword>
<keyword evidence="2" id="KW-1133">Transmembrane helix</keyword>
<dbReference type="AlphaFoldDB" id="A0A6J5YCZ5"/>
<reference evidence="3" key="1">
    <citation type="submission" date="2020-05" db="EMBL/GenBank/DDBJ databases">
        <authorList>
            <person name="Chiriac C."/>
            <person name="Salcher M."/>
            <person name="Ghai R."/>
            <person name="Kavagutti S V."/>
        </authorList>
    </citation>
    <scope>NUCLEOTIDE SEQUENCE</scope>
</reference>
<evidence type="ECO:0000256" key="2">
    <source>
        <dbReference type="SAM" id="Phobius"/>
    </source>
</evidence>
<feature type="compositionally biased region" description="Low complexity" evidence="1">
    <location>
        <begin position="73"/>
        <end position="88"/>
    </location>
</feature>